<dbReference type="InterPro" id="IPR043502">
    <property type="entry name" value="DNA/RNA_pol_sf"/>
</dbReference>
<gene>
    <name evidence="9" type="ORF">NQF78_26975</name>
</gene>
<reference evidence="9 10" key="1">
    <citation type="submission" date="2022-07" db="EMBL/GenBank/DDBJ databases">
        <title>Characterization of plant growth promoting rhizobacteria (PGPR) for use as bioinoculants in agriculture.</title>
        <authorList>
            <person name="Hassen A.I."/>
            <person name="Pierneef R."/>
        </authorList>
    </citation>
    <scope>NUCLEOTIDE SEQUENCE [LARGE SCALE GENOMIC DNA]</scope>
    <source>
        <strain evidence="9 10">SARCC-3054</strain>
    </source>
</reference>
<sequence length="359" mass="40434">MKPKRVKKAKQEKKSYEISQSALYKTTSRSKLASILSVSIADIVDSVGDYKRFEMTPKLDPFNVGKTPKKRWVQKPKGKLLVIHERILKLLRCVEVPEYMQFALKGTSYKKNAEAHLNGSMVATLDISDFFRSTTKSQVFNFFRDRLECPGDIAKLYAELVTCDDCIPTGSPLSPLLSYYSNKPLFDELSELAKKSNLNFTCYVDDLTFSGTHITRSLLWEVEKLVKKYGHVTAAKKTRLFGVEVAKHITGTVISDGALKVPNARFRKIRLVKLAIEGKRSSFGLSKTQLEYKLGGLLGEAAYLDGDFKSLADTYNKNIRDINLASLGDGEYRPSPKAVELIDEKFIPPWEIVQPPETT</sequence>
<protein>
    <submittedName>
        <fullName evidence="9">Reverse transcriptase family protein</fullName>
    </submittedName>
</protein>
<keyword evidence="1" id="KW-0808">Transferase</keyword>
<comment type="caution">
    <text evidence="9">The sequence shown here is derived from an EMBL/GenBank/DDBJ whole genome shotgun (WGS) entry which is preliminary data.</text>
</comment>
<organism evidence="9 10">
    <name type="scientific">Pseudomonas monsensis</name>
    <dbReference type="NCBI Taxonomy" id="2745509"/>
    <lineage>
        <taxon>Bacteria</taxon>
        <taxon>Pseudomonadati</taxon>
        <taxon>Pseudomonadota</taxon>
        <taxon>Gammaproteobacteria</taxon>
        <taxon>Pseudomonadales</taxon>
        <taxon>Pseudomonadaceae</taxon>
        <taxon>Pseudomonas</taxon>
    </lineage>
</organism>
<evidence type="ECO:0000256" key="2">
    <source>
        <dbReference type="ARBA" id="ARBA00022695"/>
    </source>
</evidence>
<dbReference type="Proteomes" id="UP001207830">
    <property type="component" value="Unassembled WGS sequence"/>
</dbReference>
<dbReference type="GO" id="GO:0003964">
    <property type="term" value="F:RNA-directed DNA polymerase activity"/>
    <property type="evidence" value="ECO:0007669"/>
    <property type="project" value="UniProtKB-KW"/>
</dbReference>
<keyword evidence="4" id="KW-0460">Magnesium</keyword>
<feature type="domain" description="Reverse transcriptase" evidence="8">
    <location>
        <begin position="91"/>
        <end position="241"/>
    </location>
</feature>
<evidence type="ECO:0000313" key="10">
    <source>
        <dbReference type="Proteomes" id="UP001207830"/>
    </source>
</evidence>
<dbReference type="EMBL" id="JANIGP010000037">
    <property type="protein sequence ID" value="MCY0111949.1"/>
    <property type="molecule type" value="Genomic_DNA"/>
</dbReference>
<dbReference type="PRINTS" id="PR00866">
    <property type="entry name" value="RNADNAPOLMS"/>
</dbReference>
<dbReference type="Pfam" id="PF00078">
    <property type="entry name" value="RVT_1"/>
    <property type="match status" value="1"/>
</dbReference>
<accession>A0ABT3Z2E2</accession>
<dbReference type="InterPro" id="IPR000477">
    <property type="entry name" value="RT_dom"/>
</dbReference>
<evidence type="ECO:0000256" key="6">
    <source>
        <dbReference type="ARBA" id="ARBA00023118"/>
    </source>
</evidence>
<dbReference type="SUPFAM" id="SSF56672">
    <property type="entry name" value="DNA/RNA polymerases"/>
    <property type="match status" value="1"/>
</dbReference>
<evidence type="ECO:0000313" key="9">
    <source>
        <dbReference type="EMBL" id="MCY0111949.1"/>
    </source>
</evidence>
<evidence type="ECO:0000259" key="8">
    <source>
        <dbReference type="Pfam" id="PF00078"/>
    </source>
</evidence>
<keyword evidence="10" id="KW-1185">Reference proteome</keyword>
<keyword evidence="6" id="KW-0051">Antiviral defense</keyword>
<evidence type="ECO:0000256" key="1">
    <source>
        <dbReference type="ARBA" id="ARBA00022679"/>
    </source>
</evidence>
<dbReference type="InterPro" id="IPR000123">
    <property type="entry name" value="Reverse_transcriptase_msDNA"/>
</dbReference>
<keyword evidence="3" id="KW-0479">Metal-binding</keyword>
<dbReference type="CDD" id="cd03487">
    <property type="entry name" value="RT_Bac_retron_II"/>
    <property type="match status" value="1"/>
</dbReference>
<comment type="similarity">
    <text evidence="7">Belongs to the bacterial reverse transcriptase family.</text>
</comment>
<evidence type="ECO:0000256" key="3">
    <source>
        <dbReference type="ARBA" id="ARBA00022723"/>
    </source>
</evidence>
<keyword evidence="2" id="KW-0548">Nucleotidyltransferase</keyword>
<proteinExistence type="inferred from homology"/>
<name>A0ABT3Z2E2_9PSED</name>
<keyword evidence="5 9" id="KW-0695">RNA-directed DNA polymerase</keyword>
<evidence type="ECO:0000256" key="4">
    <source>
        <dbReference type="ARBA" id="ARBA00022842"/>
    </source>
</evidence>
<evidence type="ECO:0000256" key="7">
    <source>
        <dbReference type="ARBA" id="ARBA00034120"/>
    </source>
</evidence>
<evidence type="ECO:0000256" key="5">
    <source>
        <dbReference type="ARBA" id="ARBA00022918"/>
    </source>
</evidence>
<dbReference type="RefSeq" id="WP_267805869.1">
    <property type="nucleotide sequence ID" value="NZ_JANIGP010000037.1"/>
</dbReference>